<evidence type="ECO:0000313" key="3">
    <source>
        <dbReference type="Proteomes" id="UP001281761"/>
    </source>
</evidence>
<name>A0ABQ9YHF7_9EUKA</name>
<comment type="caution">
    <text evidence="2">The sequence shown here is derived from an EMBL/GenBank/DDBJ whole genome shotgun (WGS) entry which is preliminary data.</text>
</comment>
<keyword evidence="3" id="KW-1185">Reference proteome</keyword>
<evidence type="ECO:0000313" key="2">
    <source>
        <dbReference type="EMBL" id="KAK2963080.1"/>
    </source>
</evidence>
<proteinExistence type="predicted"/>
<evidence type="ECO:0000256" key="1">
    <source>
        <dbReference type="SAM" id="MobiDB-lite"/>
    </source>
</evidence>
<dbReference type="Proteomes" id="UP001281761">
    <property type="component" value="Unassembled WGS sequence"/>
</dbReference>
<reference evidence="2 3" key="1">
    <citation type="journal article" date="2022" name="bioRxiv">
        <title>Genomics of Preaxostyla Flagellates Illuminates Evolutionary Transitions and the Path Towards Mitochondrial Loss.</title>
        <authorList>
            <person name="Novak L.V.F."/>
            <person name="Treitli S.C."/>
            <person name="Pyrih J."/>
            <person name="Halakuc P."/>
            <person name="Pipaliya S.V."/>
            <person name="Vacek V."/>
            <person name="Brzon O."/>
            <person name="Soukal P."/>
            <person name="Eme L."/>
            <person name="Dacks J.B."/>
            <person name="Karnkowska A."/>
            <person name="Elias M."/>
            <person name="Hampl V."/>
        </authorList>
    </citation>
    <scope>NUCLEOTIDE SEQUENCE [LARGE SCALE GENOMIC DNA]</scope>
    <source>
        <strain evidence="2">NAU3</strain>
        <tissue evidence="2">Gut</tissue>
    </source>
</reference>
<accession>A0ABQ9YHF7</accession>
<organism evidence="2 3">
    <name type="scientific">Blattamonas nauphoetae</name>
    <dbReference type="NCBI Taxonomy" id="2049346"/>
    <lineage>
        <taxon>Eukaryota</taxon>
        <taxon>Metamonada</taxon>
        <taxon>Preaxostyla</taxon>
        <taxon>Oxymonadida</taxon>
        <taxon>Blattamonas</taxon>
    </lineage>
</organism>
<protein>
    <submittedName>
        <fullName evidence="2">Uncharacterized protein</fullName>
    </submittedName>
</protein>
<sequence length="232" mass="26688">MFLFSFYEGLLRPARITHPTTFLQDKGLWMFVSLIPLNKMESVHFRNGMLNKISNGIHPNYLDLGMMSNKEVSLTYLPFVRLDEQVRLGRGTINSLHQPYFKTTSYTKPMPASQWGPRCDRDEHERGNVEGRRVLVVFVRQDDDRDTEHPTTPVRPFPKQFPKSKSGPVPITKCFDFIDKPLPTIESDPTPKVSFESGCGCREHERHLLGQPRLRLSRTIDGFVGSSQQPEK</sequence>
<dbReference type="EMBL" id="JARBJD010000008">
    <property type="protein sequence ID" value="KAK2963080.1"/>
    <property type="molecule type" value="Genomic_DNA"/>
</dbReference>
<feature type="region of interest" description="Disordered" evidence="1">
    <location>
        <begin position="143"/>
        <end position="166"/>
    </location>
</feature>
<gene>
    <name evidence="2" type="ORF">BLNAU_2103</name>
</gene>